<dbReference type="PANTHER" id="PTHR27002:SF804">
    <property type="entry name" value="OS02G0710500 PROTEIN"/>
    <property type="match status" value="1"/>
</dbReference>
<dbReference type="Gene3D" id="3.30.200.20">
    <property type="entry name" value="Phosphorylase Kinase, domain 1"/>
    <property type="match status" value="1"/>
</dbReference>
<keyword evidence="9" id="KW-1185">Reference proteome</keyword>
<dbReference type="SUPFAM" id="SSF56112">
    <property type="entry name" value="Protein kinase-like (PK-like)"/>
    <property type="match status" value="1"/>
</dbReference>
<dbReference type="Pfam" id="PF00069">
    <property type="entry name" value="Pkinase"/>
    <property type="match status" value="1"/>
</dbReference>
<evidence type="ECO:0000259" key="7">
    <source>
        <dbReference type="PROSITE" id="PS50011"/>
    </source>
</evidence>
<feature type="domain" description="Protein kinase" evidence="7">
    <location>
        <begin position="45"/>
        <end position="311"/>
    </location>
</feature>
<evidence type="ECO:0000256" key="1">
    <source>
        <dbReference type="ARBA" id="ARBA00022527"/>
    </source>
</evidence>
<dbReference type="Gene3D" id="1.10.510.10">
    <property type="entry name" value="Transferase(Phosphotransferase) domain 1"/>
    <property type="match status" value="1"/>
</dbReference>
<dbReference type="PANTHER" id="PTHR27002">
    <property type="entry name" value="RECEPTOR-LIKE SERINE/THREONINE-PROTEIN KINASE SD1-8"/>
    <property type="match status" value="1"/>
</dbReference>
<evidence type="ECO:0000256" key="5">
    <source>
        <dbReference type="ARBA" id="ARBA00022840"/>
    </source>
</evidence>
<dbReference type="SMART" id="SM00220">
    <property type="entry name" value="S_TKc"/>
    <property type="match status" value="1"/>
</dbReference>
<reference evidence="8 9" key="1">
    <citation type="journal article" date="2021" name="Commun. Biol.">
        <title>The genome of Shorea leprosula (Dipterocarpaceae) highlights the ecological relevance of drought in aseasonal tropical rainforests.</title>
        <authorList>
            <person name="Ng K.K.S."/>
            <person name="Kobayashi M.J."/>
            <person name="Fawcett J.A."/>
            <person name="Hatakeyama M."/>
            <person name="Paape T."/>
            <person name="Ng C.H."/>
            <person name="Ang C.C."/>
            <person name="Tnah L.H."/>
            <person name="Lee C.T."/>
            <person name="Nishiyama T."/>
            <person name="Sese J."/>
            <person name="O'Brien M.J."/>
            <person name="Copetti D."/>
            <person name="Mohd Noor M.I."/>
            <person name="Ong R.C."/>
            <person name="Putra M."/>
            <person name="Sireger I.Z."/>
            <person name="Indrioko S."/>
            <person name="Kosugi Y."/>
            <person name="Izuno A."/>
            <person name="Isagi Y."/>
            <person name="Lee S.L."/>
            <person name="Shimizu K.K."/>
        </authorList>
    </citation>
    <scope>NUCLEOTIDE SEQUENCE [LARGE SCALE GENOMIC DNA]</scope>
    <source>
        <strain evidence="8">214</strain>
    </source>
</reference>
<dbReference type="EMBL" id="BPVZ01000052">
    <property type="protein sequence ID" value="GKV19233.1"/>
    <property type="molecule type" value="Genomic_DNA"/>
</dbReference>
<protein>
    <recommendedName>
        <fullName evidence="7">Protein kinase domain-containing protein</fullName>
    </recommendedName>
</protein>
<dbReference type="InterPro" id="IPR011009">
    <property type="entry name" value="Kinase-like_dom_sf"/>
</dbReference>
<dbReference type="InterPro" id="IPR001245">
    <property type="entry name" value="Ser-Thr/Tyr_kinase_cat_dom"/>
</dbReference>
<dbReference type="FunFam" id="3.30.200.20:FF:001120">
    <property type="entry name" value="Putative DUF26-domain receptor-like protein kinase family protein"/>
    <property type="match status" value="1"/>
</dbReference>
<dbReference type="GO" id="GO:0005886">
    <property type="term" value="C:plasma membrane"/>
    <property type="evidence" value="ECO:0007669"/>
    <property type="project" value="TreeGrafter"/>
</dbReference>
<keyword evidence="4" id="KW-0418">Kinase</keyword>
<evidence type="ECO:0000256" key="4">
    <source>
        <dbReference type="ARBA" id="ARBA00022777"/>
    </source>
</evidence>
<dbReference type="Proteomes" id="UP001054252">
    <property type="component" value="Unassembled WGS sequence"/>
</dbReference>
<proteinExistence type="predicted"/>
<dbReference type="GO" id="GO:0005524">
    <property type="term" value="F:ATP binding"/>
    <property type="evidence" value="ECO:0007669"/>
    <property type="project" value="UniProtKB-KW"/>
</dbReference>
<keyword evidence="2" id="KW-0808">Transferase</keyword>
<keyword evidence="1" id="KW-0723">Serine/threonine-protein kinase</keyword>
<gene>
    <name evidence="8" type="ORF">SLEP1_g29520</name>
</gene>
<name>A0AAV5K6E2_9ROSI</name>
<dbReference type="AlphaFoldDB" id="A0AAV5K6E2"/>
<evidence type="ECO:0000256" key="2">
    <source>
        <dbReference type="ARBA" id="ARBA00022679"/>
    </source>
</evidence>
<keyword evidence="3" id="KW-0547">Nucleotide-binding</keyword>
<accession>A0AAV5K6E2</accession>
<dbReference type="InterPro" id="IPR000719">
    <property type="entry name" value="Prot_kinase_dom"/>
</dbReference>
<evidence type="ECO:0000313" key="8">
    <source>
        <dbReference type="EMBL" id="GKV19233.1"/>
    </source>
</evidence>
<dbReference type="Pfam" id="PF07714">
    <property type="entry name" value="PK_Tyr_Ser-Thr"/>
    <property type="match status" value="1"/>
</dbReference>
<evidence type="ECO:0000313" key="9">
    <source>
        <dbReference type="Proteomes" id="UP001054252"/>
    </source>
</evidence>
<dbReference type="GO" id="GO:0004674">
    <property type="term" value="F:protein serine/threonine kinase activity"/>
    <property type="evidence" value="ECO:0007669"/>
    <property type="project" value="UniProtKB-KW"/>
</dbReference>
<evidence type="ECO:0000256" key="6">
    <source>
        <dbReference type="SAM" id="MobiDB-lite"/>
    </source>
</evidence>
<feature type="region of interest" description="Disordered" evidence="6">
    <location>
        <begin position="283"/>
        <end position="311"/>
    </location>
</feature>
<sequence>MMEEGINEVNEDHSGEINFFGLAETQGGTNNFFGLAETQGATNNFSDAKKLGGGGLGKMPNGKEVAVKSLSMRSSQGLQEFKNEVKLTIKLQHTNLVRLLGFCLEEDEKLLVYEYMANTSLDAFLFDSTKCKLLDWDLKASNILLVDKMNPKISDFGTARIFGGKQMEANTKRVVGTYGYMAPKYALEVLFSVKSDVHSFGILMLEILSGKKNRGFYHSDCGQSLLTYAWKLWNEGKSLELVDPNIVNDCPLHEHVSKPPPNHQHLQALAAVSSTDISGALSHTIPPSTLTPAHPPETLEADLQPRLQPHS</sequence>
<dbReference type="PROSITE" id="PS50011">
    <property type="entry name" value="PROTEIN_KINASE_DOM"/>
    <property type="match status" value="1"/>
</dbReference>
<comment type="caution">
    <text evidence="8">The sequence shown here is derived from an EMBL/GenBank/DDBJ whole genome shotgun (WGS) entry which is preliminary data.</text>
</comment>
<organism evidence="8 9">
    <name type="scientific">Rubroshorea leprosula</name>
    <dbReference type="NCBI Taxonomy" id="152421"/>
    <lineage>
        <taxon>Eukaryota</taxon>
        <taxon>Viridiplantae</taxon>
        <taxon>Streptophyta</taxon>
        <taxon>Embryophyta</taxon>
        <taxon>Tracheophyta</taxon>
        <taxon>Spermatophyta</taxon>
        <taxon>Magnoliopsida</taxon>
        <taxon>eudicotyledons</taxon>
        <taxon>Gunneridae</taxon>
        <taxon>Pentapetalae</taxon>
        <taxon>rosids</taxon>
        <taxon>malvids</taxon>
        <taxon>Malvales</taxon>
        <taxon>Dipterocarpaceae</taxon>
        <taxon>Rubroshorea</taxon>
    </lineage>
</organism>
<keyword evidence="5" id="KW-0067">ATP-binding</keyword>
<evidence type="ECO:0000256" key="3">
    <source>
        <dbReference type="ARBA" id="ARBA00022741"/>
    </source>
</evidence>